<sequence length="306" mass="35402">MNTKKWLLTGVAVTMLSLPVFALGEAVSAKELPKQIGQSVNQEKTISEKQVAALVIKWKKSESYVQRGGDYKEGEYQSFQYKNKPYRYLASDLDTKKELMEYLTLTLTQSQAKLFIKERQIIEYKGKMAQPEADGGSILQWDKAKAAFVKKEGWNRTYKLEVPVGETKDKDIFLVDVLYLQGKGWKISERPYQDVNLDIPGNVNPAFIFLKYLLVDYKQAENQFLNRDFDVIAFRKGIKKLEIRSVKERARTKTKVEFEGTFYVELEKGYKGQLKKGNNKMYFLIENTGDMEFKIVSAEMEPQLEK</sequence>
<accession>A0A6L3V8U2</accession>
<evidence type="ECO:0000256" key="1">
    <source>
        <dbReference type="SAM" id="SignalP"/>
    </source>
</evidence>
<dbReference type="Gene3D" id="3.10.450.420">
    <property type="match status" value="1"/>
</dbReference>
<dbReference type="AlphaFoldDB" id="A0A6L3V8U2"/>
<dbReference type="InterPro" id="IPR031841">
    <property type="entry name" value="Endopep_inhib"/>
</dbReference>
<dbReference type="Proteomes" id="UP000481030">
    <property type="component" value="Unassembled WGS sequence"/>
</dbReference>
<protein>
    <recommendedName>
        <fullName evidence="4">Outer membrane lipoprotein-sorting protein</fullName>
    </recommendedName>
</protein>
<reference evidence="2 3" key="1">
    <citation type="journal article" date="2016" name="Antonie Van Leeuwenhoek">
        <title>Bacillus depressus sp. nov., isolated from soil of a sunflower field.</title>
        <authorList>
            <person name="Wei X."/>
            <person name="Xin D."/>
            <person name="Xin Y."/>
            <person name="Zhang H."/>
            <person name="Wang T."/>
            <person name="Zhang J."/>
        </authorList>
    </citation>
    <scope>NUCLEOTIDE SEQUENCE [LARGE SCALE GENOMIC DNA]</scope>
    <source>
        <strain evidence="2 3">BZ1</strain>
    </source>
</reference>
<organism evidence="2 3">
    <name type="scientific">Cytobacillus depressus</name>
    <dbReference type="NCBI Taxonomy" id="1602942"/>
    <lineage>
        <taxon>Bacteria</taxon>
        <taxon>Bacillati</taxon>
        <taxon>Bacillota</taxon>
        <taxon>Bacilli</taxon>
        <taxon>Bacillales</taxon>
        <taxon>Bacillaceae</taxon>
        <taxon>Cytobacillus</taxon>
    </lineage>
</organism>
<dbReference type="InterPro" id="IPR053749">
    <property type="entry name" value="TA_system-associated_sf"/>
</dbReference>
<feature type="chain" id="PRO_5038950089" description="Outer membrane lipoprotein-sorting protein" evidence="1">
    <location>
        <begin position="23"/>
        <end position="306"/>
    </location>
</feature>
<evidence type="ECO:0000313" key="2">
    <source>
        <dbReference type="EMBL" id="KAB2338096.1"/>
    </source>
</evidence>
<dbReference type="RefSeq" id="WP_151532822.1">
    <property type="nucleotide sequence ID" value="NZ_WBOS01000001.1"/>
</dbReference>
<dbReference type="OrthoDB" id="2814503at2"/>
<comment type="caution">
    <text evidence="2">The sequence shown here is derived from an EMBL/GenBank/DDBJ whole genome shotgun (WGS) entry which is preliminary data.</text>
</comment>
<proteinExistence type="predicted"/>
<keyword evidence="1" id="KW-0732">Signal</keyword>
<name>A0A6L3V8U2_9BACI</name>
<evidence type="ECO:0008006" key="4">
    <source>
        <dbReference type="Google" id="ProtNLM"/>
    </source>
</evidence>
<evidence type="ECO:0000313" key="3">
    <source>
        <dbReference type="Proteomes" id="UP000481030"/>
    </source>
</evidence>
<feature type="signal peptide" evidence="1">
    <location>
        <begin position="1"/>
        <end position="22"/>
    </location>
</feature>
<keyword evidence="3" id="KW-1185">Reference proteome</keyword>
<dbReference type="Pfam" id="PF16800">
    <property type="entry name" value="Endopep_inhib"/>
    <property type="match status" value="1"/>
</dbReference>
<dbReference type="EMBL" id="WBOS01000001">
    <property type="protein sequence ID" value="KAB2338096.1"/>
    <property type="molecule type" value="Genomic_DNA"/>
</dbReference>
<gene>
    <name evidence="2" type="ORF">F7731_00530</name>
</gene>